<dbReference type="Proteomes" id="UP000321168">
    <property type="component" value="Unassembled WGS sequence"/>
</dbReference>
<evidence type="ECO:0000313" key="2">
    <source>
        <dbReference type="EMBL" id="TXC82077.1"/>
    </source>
</evidence>
<keyword evidence="3" id="KW-1185">Reference proteome</keyword>
<dbReference type="AlphaFoldDB" id="A0A5C6VA22"/>
<comment type="caution">
    <text evidence="2">The sequence shown here is derived from an EMBL/GenBank/DDBJ whole genome shotgun (WGS) entry which is preliminary data.</text>
</comment>
<dbReference type="SUPFAM" id="SSF159888">
    <property type="entry name" value="YdhG-like"/>
    <property type="match status" value="1"/>
</dbReference>
<reference evidence="2 3" key="1">
    <citation type="submission" date="2019-08" db="EMBL/GenBank/DDBJ databases">
        <title>Genome of Luteibaculum oceani JCM 18817.</title>
        <authorList>
            <person name="Bowman J.P."/>
        </authorList>
    </citation>
    <scope>NUCLEOTIDE SEQUENCE [LARGE SCALE GENOMIC DNA]</scope>
    <source>
        <strain evidence="2 3">JCM 18817</strain>
    </source>
</reference>
<dbReference type="InterPro" id="IPR014922">
    <property type="entry name" value="YdhG-like"/>
</dbReference>
<feature type="domain" description="YdhG-like" evidence="1">
    <location>
        <begin position="17"/>
        <end position="111"/>
    </location>
</feature>
<dbReference type="RefSeq" id="WP_147013248.1">
    <property type="nucleotide sequence ID" value="NZ_VORB01000002.1"/>
</dbReference>
<dbReference type="PIRSF" id="PIRSF021308">
    <property type="entry name" value="UCP021308"/>
    <property type="match status" value="1"/>
</dbReference>
<organism evidence="2 3">
    <name type="scientific">Luteibaculum oceani</name>
    <dbReference type="NCBI Taxonomy" id="1294296"/>
    <lineage>
        <taxon>Bacteria</taxon>
        <taxon>Pseudomonadati</taxon>
        <taxon>Bacteroidota</taxon>
        <taxon>Flavobacteriia</taxon>
        <taxon>Flavobacteriales</taxon>
        <taxon>Luteibaculaceae</taxon>
        <taxon>Luteibaculum</taxon>
    </lineage>
</organism>
<dbReference type="Pfam" id="PF13376">
    <property type="entry name" value="OmdA"/>
    <property type="match status" value="1"/>
</dbReference>
<evidence type="ECO:0000259" key="1">
    <source>
        <dbReference type="Pfam" id="PF08818"/>
    </source>
</evidence>
<dbReference type="EMBL" id="VORB01000002">
    <property type="protein sequence ID" value="TXC82077.1"/>
    <property type="molecule type" value="Genomic_DNA"/>
</dbReference>
<evidence type="ECO:0000313" key="3">
    <source>
        <dbReference type="Proteomes" id="UP000321168"/>
    </source>
</evidence>
<name>A0A5C6VA22_9FLAO</name>
<gene>
    <name evidence="2" type="ORF">FRX97_03005</name>
</gene>
<dbReference type="InterPro" id="IPR016786">
    <property type="entry name" value="YdeI_bac"/>
</dbReference>
<dbReference type="Gene3D" id="3.90.1150.200">
    <property type="match status" value="1"/>
</dbReference>
<protein>
    <recommendedName>
        <fullName evidence="1">YdhG-like domain-containing protein</fullName>
    </recommendedName>
</protein>
<proteinExistence type="predicted"/>
<dbReference type="OrthoDB" id="214150at2"/>
<sequence>MKRYSSPEEYIEAHPQWKDQLEQLRTVLNSTGMEEKMKWGIPVYCVDNKNVVGLGAFKGFCGLWFFYGAILADSLNILEQAQEGTKHMRHWKFFEGDQVEPEKIKPYLIEAAEKVDLAPKPERSKKTVIPELLQAKLDENAELSKKFKQLTPFKQREYCEHIDSAKQEKTKISRLEKAIPMILEGKGLHDKYRR</sequence>
<accession>A0A5C6VA22</accession>
<dbReference type="Pfam" id="PF08818">
    <property type="entry name" value="DUF1801"/>
    <property type="match status" value="1"/>
</dbReference>